<evidence type="ECO:0000313" key="11">
    <source>
        <dbReference type="EMBL" id="KZV83654.1"/>
    </source>
</evidence>
<name>A0A165D1V1_EXIGL</name>
<feature type="transmembrane region" description="Helical" evidence="10">
    <location>
        <begin position="578"/>
        <end position="597"/>
    </location>
</feature>
<proteinExistence type="inferred from homology"/>
<feature type="transmembrane region" description="Helical" evidence="10">
    <location>
        <begin position="687"/>
        <end position="714"/>
    </location>
</feature>
<sequence length="781" mass="86214">MASIHPDPLGDVPKLSHEPSFDDEKKGYGIEAEKSLDSPDSERGTLALGSSEHVNGEPIISTGEDVSNYLVDVHDVGGEALTFRSIVLGTILSGFGASVTQARTFIYSFKPLPVSVSSIFLLLVIYSAGRIWARFPTREYFDRHPRLKRYAAIVHFLNPGEFGMKEHAVATFISTTASAGSTAVNNFAVQRLFYNTNPNAVTAVLATFSTACFGYGLVGLLRPLTVYPSYMVFWASLPSVTVFQTLHHDKVHNKEITSKRVRYFWYAVAGMAIYEILPAYIFPLLNGISIICLATQNAPPHARSVISYIFGGANSNEGLGVFEFSFDWQYLGSYYMSVPLIQQVNTWVGIFFGYFALLGIYYANTWNAKNFPFLSTAIFDSQGNVYNQSFVFGPDFNLNRTALAELGPPYLAGGNVLNNMAQNWAIGGLIAHVTLFWGKDVIAAFKLANARKQPDRHWIAMQKYKEAPMWWYAVLLVLSFFAGLIVIFKGNTTLPWWGYLVALSSGAIIAPFSTALFGRMGNGIATNQLFKMIAGAIHPGKPVANLYFAMWSHDVVSTSVNLAGDLKLGQYLKIPPRVMFITQVYGTILGAVINYVVMQVITTNKRAILLDPIGDNQWSGFGYQSLNSNAVTWSLAGQVYGIHSLYRWVPLGLILGAIPVVFQWLISRRVKKIGPLSIDKIILPYSMGNIALLGAGINSTVWSSIILAIVSQVYLRRYKPKWFRNFNYLIGGGLDGGAQITIFILTFAVYGASGTARPFPTWWGNTDTGNIDYCLHQRKGG</sequence>
<feature type="transmembrane region" description="Helical" evidence="10">
    <location>
        <begin position="200"/>
        <end position="218"/>
    </location>
</feature>
<dbReference type="InterPro" id="IPR004813">
    <property type="entry name" value="OPT"/>
</dbReference>
<evidence type="ECO:0000256" key="9">
    <source>
        <dbReference type="SAM" id="MobiDB-lite"/>
    </source>
</evidence>
<dbReference type="InParanoid" id="A0A165D1V1"/>
<feature type="transmembrane region" description="Helical" evidence="10">
    <location>
        <begin position="112"/>
        <end position="133"/>
    </location>
</feature>
<feature type="transmembrane region" description="Helical" evidence="10">
    <location>
        <begin position="726"/>
        <end position="750"/>
    </location>
</feature>
<feature type="transmembrane region" description="Helical" evidence="10">
    <location>
        <begin position="86"/>
        <end position="106"/>
    </location>
</feature>
<feature type="transmembrane region" description="Helical" evidence="10">
    <location>
        <begin position="645"/>
        <end position="666"/>
    </location>
</feature>
<dbReference type="InterPro" id="IPR004648">
    <property type="entry name" value="Oligpept_transpt"/>
</dbReference>
<feature type="region of interest" description="Disordered" evidence="9">
    <location>
        <begin position="1"/>
        <end position="48"/>
    </location>
</feature>
<keyword evidence="12" id="KW-1185">Reference proteome</keyword>
<organism evidence="11 12">
    <name type="scientific">Exidia glandulosa HHB12029</name>
    <dbReference type="NCBI Taxonomy" id="1314781"/>
    <lineage>
        <taxon>Eukaryota</taxon>
        <taxon>Fungi</taxon>
        <taxon>Dikarya</taxon>
        <taxon>Basidiomycota</taxon>
        <taxon>Agaricomycotina</taxon>
        <taxon>Agaricomycetes</taxon>
        <taxon>Auriculariales</taxon>
        <taxon>Exidiaceae</taxon>
        <taxon>Exidia</taxon>
    </lineage>
</organism>
<feature type="transmembrane region" description="Helical" evidence="10">
    <location>
        <begin position="496"/>
        <end position="517"/>
    </location>
</feature>
<feature type="compositionally biased region" description="Basic and acidic residues" evidence="9">
    <location>
        <begin position="14"/>
        <end position="43"/>
    </location>
</feature>
<evidence type="ECO:0000313" key="12">
    <source>
        <dbReference type="Proteomes" id="UP000077266"/>
    </source>
</evidence>
<keyword evidence="6" id="KW-0653">Protein transport</keyword>
<keyword evidence="3" id="KW-0813">Transport</keyword>
<feature type="transmembrane region" description="Helical" evidence="10">
    <location>
        <begin position="469"/>
        <end position="490"/>
    </location>
</feature>
<dbReference type="EMBL" id="KV426260">
    <property type="protein sequence ID" value="KZV83654.1"/>
    <property type="molecule type" value="Genomic_DNA"/>
</dbReference>
<dbReference type="Pfam" id="PF03169">
    <property type="entry name" value="OPT"/>
    <property type="match status" value="1"/>
</dbReference>
<keyword evidence="5" id="KW-0571">Peptide transport</keyword>
<feature type="transmembrane region" description="Helical" evidence="10">
    <location>
        <begin position="263"/>
        <end position="281"/>
    </location>
</feature>
<keyword evidence="7 10" id="KW-1133">Transmembrane helix</keyword>
<comment type="similarity">
    <text evidence="2">Belongs to the oligopeptide OPT transporter family.</text>
</comment>
<dbReference type="AlphaFoldDB" id="A0A165D1V1"/>
<accession>A0A165D1V1</accession>
<comment type="subcellular location">
    <subcellularLocation>
        <location evidence="1">Membrane</location>
        <topology evidence="1">Multi-pass membrane protein</topology>
    </subcellularLocation>
</comment>
<dbReference type="Proteomes" id="UP000077266">
    <property type="component" value="Unassembled WGS sequence"/>
</dbReference>
<evidence type="ECO:0000256" key="6">
    <source>
        <dbReference type="ARBA" id="ARBA00022927"/>
    </source>
</evidence>
<keyword evidence="4 10" id="KW-0812">Transmembrane</keyword>
<gene>
    <name evidence="11" type="ORF">EXIGLDRAFT_742092</name>
</gene>
<dbReference type="GO" id="GO:0015031">
    <property type="term" value="P:protein transport"/>
    <property type="evidence" value="ECO:0007669"/>
    <property type="project" value="UniProtKB-KW"/>
</dbReference>
<evidence type="ECO:0000256" key="5">
    <source>
        <dbReference type="ARBA" id="ARBA00022856"/>
    </source>
</evidence>
<dbReference type="GO" id="GO:0035673">
    <property type="term" value="F:oligopeptide transmembrane transporter activity"/>
    <property type="evidence" value="ECO:0007669"/>
    <property type="project" value="InterPro"/>
</dbReference>
<dbReference type="PANTHER" id="PTHR22601">
    <property type="entry name" value="ISP4 LIKE PROTEIN"/>
    <property type="match status" value="1"/>
</dbReference>
<dbReference type="NCBIfam" id="TIGR00728">
    <property type="entry name" value="OPT_sfam"/>
    <property type="match status" value="1"/>
</dbReference>
<dbReference type="GO" id="GO:0016020">
    <property type="term" value="C:membrane"/>
    <property type="evidence" value="ECO:0007669"/>
    <property type="project" value="UniProtKB-SubCell"/>
</dbReference>
<evidence type="ECO:0000256" key="3">
    <source>
        <dbReference type="ARBA" id="ARBA00022448"/>
    </source>
</evidence>
<keyword evidence="8 10" id="KW-0472">Membrane</keyword>
<evidence type="ECO:0000256" key="7">
    <source>
        <dbReference type="ARBA" id="ARBA00022989"/>
    </source>
</evidence>
<reference evidence="11 12" key="1">
    <citation type="journal article" date="2016" name="Mol. Biol. Evol.">
        <title>Comparative Genomics of Early-Diverging Mushroom-Forming Fungi Provides Insights into the Origins of Lignocellulose Decay Capabilities.</title>
        <authorList>
            <person name="Nagy L.G."/>
            <person name="Riley R."/>
            <person name="Tritt A."/>
            <person name="Adam C."/>
            <person name="Daum C."/>
            <person name="Floudas D."/>
            <person name="Sun H."/>
            <person name="Yadav J.S."/>
            <person name="Pangilinan J."/>
            <person name="Larsson K.H."/>
            <person name="Matsuura K."/>
            <person name="Barry K."/>
            <person name="Labutti K."/>
            <person name="Kuo R."/>
            <person name="Ohm R.A."/>
            <person name="Bhattacharya S.S."/>
            <person name="Shirouzu T."/>
            <person name="Yoshinaga Y."/>
            <person name="Martin F.M."/>
            <person name="Grigoriev I.V."/>
            <person name="Hibbett D.S."/>
        </authorList>
    </citation>
    <scope>NUCLEOTIDE SEQUENCE [LARGE SCALE GENOMIC DNA]</scope>
    <source>
        <strain evidence="11 12">HHB12029</strain>
    </source>
</reference>
<evidence type="ECO:0000256" key="8">
    <source>
        <dbReference type="ARBA" id="ARBA00023136"/>
    </source>
</evidence>
<evidence type="ECO:0000256" key="2">
    <source>
        <dbReference type="ARBA" id="ARBA00008807"/>
    </source>
</evidence>
<feature type="transmembrane region" description="Helical" evidence="10">
    <location>
        <begin position="224"/>
        <end position="243"/>
    </location>
</feature>
<evidence type="ECO:0000256" key="1">
    <source>
        <dbReference type="ARBA" id="ARBA00004141"/>
    </source>
</evidence>
<feature type="transmembrane region" description="Helical" evidence="10">
    <location>
        <begin position="344"/>
        <end position="363"/>
    </location>
</feature>
<protein>
    <submittedName>
        <fullName evidence="11">Oligopeptide transporter</fullName>
    </submittedName>
</protein>
<dbReference type="OrthoDB" id="9986677at2759"/>
<evidence type="ECO:0000256" key="10">
    <source>
        <dbReference type="SAM" id="Phobius"/>
    </source>
</evidence>
<evidence type="ECO:0000256" key="4">
    <source>
        <dbReference type="ARBA" id="ARBA00022692"/>
    </source>
</evidence>